<evidence type="ECO:0000256" key="1">
    <source>
        <dbReference type="SAM" id="SignalP"/>
    </source>
</evidence>
<organism evidence="2 3">
    <name type="scientific">Pseudaminobacter soli</name>
    <name type="common">ex Li et al. 2025</name>
    <dbReference type="NCBI Taxonomy" id="1295366"/>
    <lineage>
        <taxon>Bacteria</taxon>
        <taxon>Pseudomonadati</taxon>
        <taxon>Pseudomonadota</taxon>
        <taxon>Alphaproteobacteria</taxon>
        <taxon>Hyphomicrobiales</taxon>
        <taxon>Phyllobacteriaceae</taxon>
        <taxon>Pseudaminobacter</taxon>
    </lineage>
</organism>
<feature type="signal peptide" evidence="1">
    <location>
        <begin position="1"/>
        <end position="22"/>
    </location>
</feature>
<name>A0A2P7S4I1_9HYPH</name>
<accession>A0A2P7S4I1</accession>
<protein>
    <submittedName>
        <fullName evidence="2">Uncharacterized protein</fullName>
    </submittedName>
</protein>
<gene>
    <name evidence="2" type="ORF">C7I85_22695</name>
</gene>
<proteinExistence type="predicted"/>
<dbReference type="AlphaFoldDB" id="A0A2P7S4I1"/>
<sequence length="125" mass="14008">MRIVATSIIVGAVCSFSFQANSQSSEAIDNQRKVAECTSLDPSLTKAYCECVVLTSGKITDNDPILDLTLRTVKNSKSEAKIIYDNMIESPIYSEHNFATAKEKREYVQGRIRLFADRLKRSCHL</sequence>
<comment type="caution">
    <text evidence="2">The sequence shown here is derived from an EMBL/GenBank/DDBJ whole genome shotgun (WGS) entry which is preliminary data.</text>
</comment>
<keyword evidence="3" id="KW-1185">Reference proteome</keyword>
<evidence type="ECO:0000313" key="3">
    <source>
        <dbReference type="Proteomes" id="UP000240653"/>
    </source>
</evidence>
<feature type="chain" id="PRO_5015146893" evidence="1">
    <location>
        <begin position="23"/>
        <end position="125"/>
    </location>
</feature>
<reference evidence="2 3" key="1">
    <citation type="submission" date="2018-03" db="EMBL/GenBank/DDBJ databases">
        <title>The draft genome of Mesorhizobium soli JCM 19897.</title>
        <authorList>
            <person name="Li L."/>
            <person name="Liu L."/>
            <person name="Liang L."/>
            <person name="Wang T."/>
            <person name="Zhang X."/>
        </authorList>
    </citation>
    <scope>NUCLEOTIDE SEQUENCE [LARGE SCALE GENOMIC DNA]</scope>
    <source>
        <strain evidence="2 3">JCM 19897</strain>
    </source>
</reference>
<keyword evidence="1" id="KW-0732">Signal</keyword>
<dbReference type="EMBL" id="PXYL01000014">
    <property type="protein sequence ID" value="PSJ57396.1"/>
    <property type="molecule type" value="Genomic_DNA"/>
</dbReference>
<evidence type="ECO:0000313" key="2">
    <source>
        <dbReference type="EMBL" id="PSJ57396.1"/>
    </source>
</evidence>
<dbReference type="Proteomes" id="UP000240653">
    <property type="component" value="Unassembled WGS sequence"/>
</dbReference>